<dbReference type="PROSITE" id="PS50937">
    <property type="entry name" value="HTH_MERR_2"/>
    <property type="match status" value="1"/>
</dbReference>
<feature type="domain" description="HTH merR-type" evidence="3">
    <location>
        <begin position="7"/>
        <end position="76"/>
    </location>
</feature>
<comment type="caution">
    <text evidence="4">The sequence shown here is derived from an EMBL/GenBank/DDBJ whole genome shotgun (WGS) entry which is preliminary data.</text>
</comment>
<dbReference type="SUPFAM" id="SSF89082">
    <property type="entry name" value="Antibiotic binding domain of TipA-like multidrug resistance regulators"/>
    <property type="match status" value="1"/>
</dbReference>
<dbReference type="SMART" id="SM00422">
    <property type="entry name" value="HTH_MERR"/>
    <property type="match status" value="1"/>
</dbReference>
<dbReference type="Pfam" id="PF13411">
    <property type="entry name" value="MerR_1"/>
    <property type="match status" value="1"/>
</dbReference>
<dbReference type="CDD" id="cd01106">
    <property type="entry name" value="HTH_TipAL-Mta"/>
    <property type="match status" value="1"/>
</dbReference>
<dbReference type="InterPro" id="IPR012925">
    <property type="entry name" value="TipAS_dom"/>
</dbReference>
<evidence type="ECO:0000313" key="4">
    <source>
        <dbReference type="EMBL" id="PKY65146.1"/>
    </source>
</evidence>
<dbReference type="GO" id="GO:0003700">
    <property type="term" value="F:DNA-binding transcription factor activity"/>
    <property type="evidence" value="ECO:0007669"/>
    <property type="project" value="InterPro"/>
</dbReference>
<dbReference type="RefSeq" id="WP_101600492.1">
    <property type="nucleotide sequence ID" value="NZ_PKKM01000002.1"/>
</dbReference>
<keyword evidence="2" id="KW-0175">Coiled coil</keyword>
<dbReference type="Proteomes" id="UP000234198">
    <property type="component" value="Unassembled WGS sequence"/>
</dbReference>
<evidence type="ECO:0000313" key="5">
    <source>
        <dbReference type="Proteomes" id="UP000234198"/>
    </source>
</evidence>
<gene>
    <name evidence="4" type="ORF">CYJ22_01260</name>
</gene>
<dbReference type="InterPro" id="IPR036244">
    <property type="entry name" value="TipA-like_antibiotic-bd"/>
</dbReference>
<reference evidence="4 5" key="1">
    <citation type="submission" date="2017-12" db="EMBL/GenBank/DDBJ databases">
        <title>Phylogenetic diversity of female urinary microbiome.</title>
        <authorList>
            <person name="Thomas-White K."/>
            <person name="Wolfe A.J."/>
        </authorList>
    </citation>
    <scope>NUCLEOTIDE SEQUENCE [LARGE SCALE GENOMIC DNA]</scope>
    <source>
        <strain evidence="4 5">UMB0018</strain>
    </source>
</reference>
<evidence type="ECO:0000256" key="1">
    <source>
        <dbReference type="ARBA" id="ARBA00023125"/>
    </source>
</evidence>
<name>A0A2I1I1Y3_9ACTO</name>
<dbReference type="Pfam" id="PF07739">
    <property type="entry name" value="TipAS"/>
    <property type="match status" value="1"/>
</dbReference>
<dbReference type="AlphaFoldDB" id="A0A2I1I1Y3"/>
<dbReference type="InterPro" id="IPR047057">
    <property type="entry name" value="MerR_fam"/>
</dbReference>
<dbReference type="EMBL" id="PKKM01000002">
    <property type="protein sequence ID" value="PKY65146.1"/>
    <property type="molecule type" value="Genomic_DNA"/>
</dbReference>
<dbReference type="Gene3D" id="1.10.490.50">
    <property type="entry name" value="Antibiotic binding domain of TipA-like multidrug resistance regulators"/>
    <property type="match status" value="1"/>
</dbReference>
<accession>A0A2I1I1Y3</accession>
<dbReference type="PANTHER" id="PTHR30204">
    <property type="entry name" value="REDOX-CYCLING DRUG-SENSING TRANSCRIPTIONAL ACTIVATOR SOXR"/>
    <property type="match status" value="1"/>
</dbReference>
<dbReference type="SUPFAM" id="SSF46955">
    <property type="entry name" value="Putative DNA-binding domain"/>
    <property type="match status" value="1"/>
</dbReference>
<dbReference type="GO" id="GO:0003677">
    <property type="term" value="F:DNA binding"/>
    <property type="evidence" value="ECO:0007669"/>
    <property type="project" value="UniProtKB-KW"/>
</dbReference>
<dbReference type="InterPro" id="IPR009061">
    <property type="entry name" value="DNA-bd_dom_put_sf"/>
</dbReference>
<evidence type="ECO:0000256" key="2">
    <source>
        <dbReference type="SAM" id="Coils"/>
    </source>
</evidence>
<dbReference type="PANTHER" id="PTHR30204:SF97">
    <property type="entry name" value="MERR FAMILY REGULATORY PROTEIN"/>
    <property type="match status" value="1"/>
</dbReference>
<keyword evidence="1" id="KW-0238">DNA-binding</keyword>
<protein>
    <submittedName>
        <fullName evidence="4">MerR family transcriptional regulator</fullName>
    </submittedName>
</protein>
<dbReference type="InterPro" id="IPR000551">
    <property type="entry name" value="MerR-type_HTH_dom"/>
</dbReference>
<evidence type="ECO:0000259" key="3">
    <source>
        <dbReference type="PROSITE" id="PS50937"/>
    </source>
</evidence>
<proteinExistence type="predicted"/>
<sequence length="264" mass="30849">MSNDTTLYTVGEVAERFSLTVRTLRHWEAQGLLAPAARSWSNYRLYSREDCVRVQRIVIYRATGMKLMDIKALLDCGDSEIEHLKRQRESLLAQRRETDAMIEALDTLLEDAMNDNELTLEEVGKILGDADFAAHQNEAEERYGDTDDWRESRRRTAAWRAAEWRQNSERFHDIERRMIDAIRDGVAPDSERADGLVEEHREALSEFFPVTPAKHYIMSRGYIHDERFREHYDSQQVGFAQWLADAIECVARRQGLDIRNPTWE</sequence>
<organism evidence="4 5">
    <name type="scientific">Schaalia odontolytica</name>
    <dbReference type="NCBI Taxonomy" id="1660"/>
    <lineage>
        <taxon>Bacteria</taxon>
        <taxon>Bacillati</taxon>
        <taxon>Actinomycetota</taxon>
        <taxon>Actinomycetes</taxon>
        <taxon>Actinomycetales</taxon>
        <taxon>Actinomycetaceae</taxon>
        <taxon>Schaalia</taxon>
    </lineage>
</organism>
<feature type="coiled-coil region" evidence="2">
    <location>
        <begin position="81"/>
        <end position="122"/>
    </location>
</feature>
<dbReference type="Gene3D" id="1.10.1660.10">
    <property type="match status" value="1"/>
</dbReference>